<sequence length="648" mass="71664">MPSSGSATSTVYLSQDEALPADVASSVYAYVDRPCHALTLRNRALAKVQVVGGNVAPSSLPVYLHKRTPCTYATIAGIIVGVTEKDRRWDLMIDDGTQIIDVSVHSRSIPDSLLKSIPPVAPSSRQTLESYQSMPTLPLESGDVVKVTGKIWRRQWSTQRGKTTFKVGLDVQSLDNLNDDPSEEARHNLRAHQMDSTEYGQVFAMPSECLSVVRIVLPLQSRSAAAYCHPNEALRMERKFGDDLRALVQSRPDSTQDENGLSLSASSVANRLLAPRSRYNRLKRASSEVPFSEIRQSYPGQRERRIKLEAQTEGASRIVPLPPSSSLEAPQHTLPHPMPEQTASAPRQCSSLASSQTAAPESPPRRTATHFGKSRQLRTPSKLRDSQCTADLFRLHVQKFLVDHNRFTSLCERARLESRGRKRSSEGPTSPLPPVFTMQYLMTVRNLWELADRVVSVMIRSREKESARKGLLPTASGEAKSEKMRRLFERCVRQLVNEGYIVIAGEADAIPASSLFEARAEAAEEDLPSSLSVEVAKWERHFYRRGSRNGPPPHLMAGAARNSNEAGPEGAGGRGDGGDSYQLLTPSLLIAPLSTILRRSMSTTFSTSASAFMGEEEIRALTDTLRRNDDRWKFVGSESVKEALMEMQ</sequence>
<protein>
    <recommendedName>
        <fullName evidence="4">CST complex subunit Stn1 N-terminal domain-containing protein</fullName>
    </recommendedName>
</protein>
<dbReference type="GeneID" id="37015554"/>
<dbReference type="Gene3D" id="2.40.50.140">
    <property type="entry name" value="Nucleic acid-binding proteins"/>
    <property type="match status" value="1"/>
</dbReference>
<gene>
    <name evidence="2" type="ORF">BCV69DRAFT_292956</name>
</gene>
<evidence type="ECO:0008006" key="4">
    <source>
        <dbReference type="Google" id="ProtNLM"/>
    </source>
</evidence>
<dbReference type="RefSeq" id="XP_025349696.1">
    <property type="nucleotide sequence ID" value="XM_025493820.1"/>
</dbReference>
<proteinExistence type="predicted"/>
<dbReference type="AlphaFoldDB" id="A0A316UBG8"/>
<feature type="region of interest" description="Disordered" evidence="1">
    <location>
        <begin position="310"/>
        <end position="383"/>
    </location>
</feature>
<feature type="compositionally biased region" description="Polar residues" evidence="1">
    <location>
        <begin position="341"/>
        <end position="359"/>
    </location>
</feature>
<dbReference type="OrthoDB" id="77828at2759"/>
<dbReference type="EMBL" id="KZ819323">
    <property type="protein sequence ID" value="PWN22536.1"/>
    <property type="molecule type" value="Genomic_DNA"/>
</dbReference>
<dbReference type="Proteomes" id="UP000245942">
    <property type="component" value="Unassembled WGS sequence"/>
</dbReference>
<feature type="region of interest" description="Disordered" evidence="1">
    <location>
        <begin position="284"/>
        <end position="303"/>
    </location>
</feature>
<organism evidence="2 3">
    <name type="scientific">Pseudomicrostroma glucosiphilum</name>
    <dbReference type="NCBI Taxonomy" id="1684307"/>
    <lineage>
        <taxon>Eukaryota</taxon>
        <taxon>Fungi</taxon>
        <taxon>Dikarya</taxon>
        <taxon>Basidiomycota</taxon>
        <taxon>Ustilaginomycotina</taxon>
        <taxon>Exobasidiomycetes</taxon>
        <taxon>Microstromatales</taxon>
        <taxon>Microstromatales incertae sedis</taxon>
        <taxon>Pseudomicrostroma</taxon>
    </lineage>
</organism>
<keyword evidence="3" id="KW-1185">Reference proteome</keyword>
<name>A0A316UBG8_9BASI</name>
<evidence type="ECO:0000313" key="2">
    <source>
        <dbReference type="EMBL" id="PWN22536.1"/>
    </source>
</evidence>
<evidence type="ECO:0000313" key="3">
    <source>
        <dbReference type="Proteomes" id="UP000245942"/>
    </source>
</evidence>
<accession>A0A316UBG8</accession>
<reference evidence="2 3" key="1">
    <citation type="journal article" date="2018" name="Mol. Biol. Evol.">
        <title>Broad Genomic Sampling Reveals a Smut Pathogenic Ancestry of the Fungal Clade Ustilaginomycotina.</title>
        <authorList>
            <person name="Kijpornyongpan T."/>
            <person name="Mondo S.J."/>
            <person name="Barry K."/>
            <person name="Sandor L."/>
            <person name="Lee J."/>
            <person name="Lipzen A."/>
            <person name="Pangilinan J."/>
            <person name="LaButti K."/>
            <person name="Hainaut M."/>
            <person name="Henrissat B."/>
            <person name="Grigoriev I.V."/>
            <person name="Spatafora J.W."/>
            <person name="Aime M.C."/>
        </authorList>
    </citation>
    <scope>NUCLEOTIDE SEQUENCE [LARGE SCALE GENOMIC DNA]</scope>
    <source>
        <strain evidence="2 3">MCA 4718</strain>
    </source>
</reference>
<dbReference type="STRING" id="1684307.A0A316UBG8"/>
<dbReference type="InterPro" id="IPR012340">
    <property type="entry name" value="NA-bd_OB-fold"/>
</dbReference>
<evidence type="ECO:0000256" key="1">
    <source>
        <dbReference type="SAM" id="MobiDB-lite"/>
    </source>
</evidence>
<feature type="region of interest" description="Disordered" evidence="1">
    <location>
        <begin position="546"/>
        <end position="578"/>
    </location>
</feature>